<dbReference type="PATRIC" id="fig|1129794.4.peg.2692"/>
<dbReference type="InterPro" id="IPR001466">
    <property type="entry name" value="Beta-lactam-related"/>
</dbReference>
<dbReference type="RefSeq" id="WP_015430849.1">
    <property type="nucleotide sequence ID" value="NC_020514.1"/>
</dbReference>
<sequence length="182" mass="20422">MTKKITQIIKINKINRVIVFALLLFSPVLLAKDYNFTAAESIINGYVDTHKIAGGVILVMKDGKELLHIAVGKQDVEADKDMKIDSLFRIASQTKALTSVGVMILKERGLINFTDPISKYIPSFKKTSVLVVHKDKSYTEVPAVREITVHDLLTHSAGISYGWGDNRRKMEGDWTSRLVFCR</sequence>
<dbReference type="AlphaFoldDB" id="M4RRI4"/>
<feature type="domain" description="Beta-lactamase-related" evidence="1">
    <location>
        <begin position="41"/>
        <end position="166"/>
    </location>
</feature>
<dbReference type="InterPro" id="IPR050789">
    <property type="entry name" value="Diverse_Enzym_Activities"/>
</dbReference>
<dbReference type="eggNOG" id="COG1680">
    <property type="taxonomic scope" value="Bacteria"/>
</dbReference>
<dbReference type="HOGENOM" id="CLU_1480684_0_0_6"/>
<dbReference type="STRING" id="1129794.C427_2710"/>
<evidence type="ECO:0000313" key="3">
    <source>
        <dbReference type="Proteomes" id="UP000011864"/>
    </source>
</evidence>
<dbReference type="Pfam" id="PF00144">
    <property type="entry name" value="Beta-lactamase"/>
    <property type="match status" value="1"/>
</dbReference>
<accession>M4RRI4</accession>
<dbReference type="EMBL" id="CP003837">
    <property type="protein sequence ID" value="AGH44819.1"/>
    <property type="molecule type" value="Genomic_DNA"/>
</dbReference>
<dbReference type="Gene3D" id="3.40.710.10">
    <property type="entry name" value="DD-peptidase/beta-lactamase superfamily"/>
    <property type="match status" value="1"/>
</dbReference>
<dbReference type="KEGG" id="gps:C427_2710"/>
<name>M4RRI4_9ALTE</name>
<proteinExistence type="predicted"/>
<dbReference type="Proteomes" id="UP000011864">
    <property type="component" value="Chromosome"/>
</dbReference>
<evidence type="ECO:0000313" key="2">
    <source>
        <dbReference type="EMBL" id="AGH44819.1"/>
    </source>
</evidence>
<keyword evidence="3" id="KW-1185">Reference proteome</keyword>
<dbReference type="PANTHER" id="PTHR43283:SF3">
    <property type="entry name" value="BETA-LACTAMASE FAMILY PROTEIN (AFU_ORTHOLOGUE AFUA_5G07500)"/>
    <property type="match status" value="1"/>
</dbReference>
<reference evidence="2 3" key="1">
    <citation type="journal article" date="2013" name="Genome Announc.">
        <title>Complete Genome Sequence of Glaciecola psychrophila Strain 170T.</title>
        <authorList>
            <person name="Yin J."/>
            <person name="Chen J."/>
            <person name="Liu G."/>
            <person name="Yu Y."/>
            <person name="Song L."/>
            <person name="Wang X."/>
            <person name="Qu X."/>
        </authorList>
    </citation>
    <scope>NUCLEOTIDE SEQUENCE [LARGE SCALE GENOMIC DNA]</scope>
    <source>
        <strain evidence="2 3">170</strain>
    </source>
</reference>
<dbReference type="InterPro" id="IPR012338">
    <property type="entry name" value="Beta-lactam/transpept-like"/>
</dbReference>
<gene>
    <name evidence="2" type="ORF">C427_2710</name>
</gene>
<dbReference type="SUPFAM" id="SSF56601">
    <property type="entry name" value="beta-lactamase/transpeptidase-like"/>
    <property type="match status" value="1"/>
</dbReference>
<organism evidence="2 3">
    <name type="scientific">Paraglaciecola psychrophila 170</name>
    <dbReference type="NCBI Taxonomy" id="1129794"/>
    <lineage>
        <taxon>Bacteria</taxon>
        <taxon>Pseudomonadati</taxon>
        <taxon>Pseudomonadota</taxon>
        <taxon>Gammaproteobacteria</taxon>
        <taxon>Alteromonadales</taxon>
        <taxon>Alteromonadaceae</taxon>
        <taxon>Paraglaciecola</taxon>
    </lineage>
</organism>
<evidence type="ECO:0000259" key="1">
    <source>
        <dbReference type="Pfam" id="PF00144"/>
    </source>
</evidence>
<protein>
    <recommendedName>
        <fullName evidence="1">Beta-lactamase-related domain-containing protein</fullName>
    </recommendedName>
</protein>
<dbReference type="PANTHER" id="PTHR43283">
    <property type="entry name" value="BETA-LACTAMASE-RELATED"/>
    <property type="match status" value="1"/>
</dbReference>